<evidence type="ECO:0000256" key="1">
    <source>
        <dbReference type="ARBA" id="ARBA00022448"/>
    </source>
</evidence>
<dbReference type="Proteomes" id="UP000054686">
    <property type="component" value="Unassembled WGS sequence"/>
</dbReference>
<dbReference type="InterPro" id="IPR018113">
    <property type="entry name" value="PTrfase_EIIB_Cys"/>
</dbReference>
<name>A0A0V8RSW1_9ACTO</name>
<dbReference type="InterPro" id="IPR050429">
    <property type="entry name" value="PTS_Glucose_EIICBA"/>
</dbReference>
<dbReference type="SUPFAM" id="SSF55604">
    <property type="entry name" value="Glucose permease domain IIB"/>
    <property type="match status" value="1"/>
</dbReference>
<dbReference type="GO" id="GO:0015764">
    <property type="term" value="P:N-acetylglucosamine transport"/>
    <property type="evidence" value="ECO:0007669"/>
    <property type="project" value="TreeGrafter"/>
</dbReference>
<dbReference type="Gene3D" id="3.30.1360.60">
    <property type="entry name" value="Glucose permease domain IIB"/>
    <property type="match status" value="1"/>
</dbReference>
<keyword evidence="3" id="KW-0808">Transferase</keyword>
<dbReference type="GO" id="GO:0016301">
    <property type="term" value="F:kinase activity"/>
    <property type="evidence" value="ECO:0007669"/>
    <property type="project" value="UniProtKB-KW"/>
</dbReference>
<protein>
    <submittedName>
        <fullName evidence="8">PTS sugar transporter subunit IIB</fullName>
    </submittedName>
</protein>
<dbReference type="PANTHER" id="PTHR30009">
    <property type="entry name" value="CYTOCHROME C-TYPE SYNTHESIS PROTEIN AND PTS TRANSMEMBRANE COMPONENT"/>
    <property type="match status" value="1"/>
</dbReference>
<organism evidence="8 9">
    <name type="scientific">Schaalia odontolytica</name>
    <dbReference type="NCBI Taxonomy" id="1660"/>
    <lineage>
        <taxon>Bacteria</taxon>
        <taxon>Bacillati</taxon>
        <taxon>Actinomycetota</taxon>
        <taxon>Actinomycetes</taxon>
        <taxon>Actinomycetales</taxon>
        <taxon>Actinomycetaceae</taxon>
        <taxon>Schaalia</taxon>
    </lineage>
</organism>
<gene>
    <name evidence="8" type="ORF">APY09_06920</name>
</gene>
<evidence type="ECO:0000256" key="3">
    <source>
        <dbReference type="ARBA" id="ARBA00022679"/>
    </source>
</evidence>
<accession>A0A0V8RSW1</accession>
<dbReference type="GO" id="GO:0005886">
    <property type="term" value="C:plasma membrane"/>
    <property type="evidence" value="ECO:0007669"/>
    <property type="project" value="TreeGrafter"/>
</dbReference>
<dbReference type="PANTHER" id="PTHR30009:SF4">
    <property type="entry name" value="PTS SYSTEM N-ACETYLGLUCOSAMINE-SPECIFIC EIICBA COMPONENT"/>
    <property type="match status" value="1"/>
</dbReference>
<evidence type="ECO:0000256" key="6">
    <source>
        <dbReference type="PROSITE-ProRule" id="PRU00421"/>
    </source>
</evidence>
<dbReference type="OrthoDB" id="2045873at2"/>
<proteinExistence type="predicted"/>
<feature type="domain" description="PTS EIIB type-1" evidence="7">
    <location>
        <begin position="1"/>
        <end position="76"/>
    </location>
</feature>
<reference evidence="8 9" key="1">
    <citation type="submission" date="2015-10" db="EMBL/GenBank/DDBJ databases">
        <title>Draft Genome of Actinomyces odontolyticus subsp. actinosynbacter strain XH001.</title>
        <authorList>
            <person name="Mclean J.S."/>
            <person name="He X."/>
        </authorList>
    </citation>
    <scope>NUCLEOTIDE SEQUENCE [LARGE SCALE GENOMIC DNA]</scope>
    <source>
        <strain evidence="8 9">XH001</strain>
    </source>
</reference>
<evidence type="ECO:0000256" key="5">
    <source>
        <dbReference type="ARBA" id="ARBA00022777"/>
    </source>
</evidence>
<feature type="active site" description="Phosphocysteine intermediate; for EIIB activity" evidence="6">
    <location>
        <position position="23"/>
    </location>
</feature>
<evidence type="ECO:0000313" key="8">
    <source>
        <dbReference type="EMBL" id="KSW11183.1"/>
    </source>
</evidence>
<evidence type="ECO:0000313" key="9">
    <source>
        <dbReference type="Proteomes" id="UP000054686"/>
    </source>
</evidence>
<evidence type="ECO:0000256" key="4">
    <source>
        <dbReference type="ARBA" id="ARBA00022683"/>
    </source>
</evidence>
<dbReference type="GO" id="GO:0008982">
    <property type="term" value="F:protein-N(PI)-phosphohistidine-sugar phosphotransferase activity"/>
    <property type="evidence" value="ECO:0007669"/>
    <property type="project" value="InterPro"/>
</dbReference>
<dbReference type="AlphaFoldDB" id="A0A0V8RSW1"/>
<dbReference type="PROSITE" id="PS51098">
    <property type="entry name" value="PTS_EIIB_TYPE_1"/>
    <property type="match status" value="1"/>
</dbReference>
<keyword evidence="5" id="KW-0418">Kinase</keyword>
<dbReference type="Pfam" id="PF00367">
    <property type="entry name" value="PTS_EIIB"/>
    <property type="match status" value="1"/>
</dbReference>
<sequence>MDTATTLVEALGGWDNISNLEACITRIRLDAANTDLIDEAKLREAGAFDVVIVGDAVQVVMGPDSEDLVEQMNASR</sequence>
<dbReference type="GO" id="GO:0009401">
    <property type="term" value="P:phosphoenolpyruvate-dependent sugar phosphotransferase system"/>
    <property type="evidence" value="ECO:0007669"/>
    <property type="project" value="UniProtKB-KW"/>
</dbReference>
<dbReference type="InterPro" id="IPR001996">
    <property type="entry name" value="PTS_IIB_1"/>
</dbReference>
<keyword evidence="1" id="KW-0813">Transport</keyword>
<dbReference type="GO" id="GO:0090563">
    <property type="term" value="F:protein-phosphocysteine-sugar phosphotransferase activity"/>
    <property type="evidence" value="ECO:0007669"/>
    <property type="project" value="TreeGrafter"/>
</dbReference>
<evidence type="ECO:0000256" key="2">
    <source>
        <dbReference type="ARBA" id="ARBA00022597"/>
    </source>
</evidence>
<comment type="caution">
    <text evidence="8">The sequence shown here is derived from an EMBL/GenBank/DDBJ whole genome shotgun (WGS) entry which is preliminary data.</text>
</comment>
<dbReference type="InterPro" id="IPR036878">
    <property type="entry name" value="Glu_permease_IIB"/>
</dbReference>
<keyword evidence="2 8" id="KW-0762">Sugar transport</keyword>
<evidence type="ECO:0000259" key="7">
    <source>
        <dbReference type="PROSITE" id="PS51098"/>
    </source>
</evidence>
<dbReference type="RefSeq" id="WP_034467839.1">
    <property type="nucleotide sequence ID" value="NZ_CP040006.1"/>
</dbReference>
<dbReference type="EMBL" id="LLVT01000002">
    <property type="protein sequence ID" value="KSW11183.1"/>
    <property type="molecule type" value="Genomic_DNA"/>
</dbReference>
<keyword evidence="4" id="KW-0598">Phosphotransferase system</keyword>